<evidence type="ECO:0000256" key="2">
    <source>
        <dbReference type="ARBA" id="ARBA00023235"/>
    </source>
</evidence>
<evidence type="ECO:0008006" key="5">
    <source>
        <dbReference type="Google" id="ProtNLM"/>
    </source>
</evidence>
<dbReference type="AlphaFoldDB" id="A0A2M7QJB2"/>
<dbReference type="GO" id="GO:0046872">
    <property type="term" value="F:metal ion binding"/>
    <property type="evidence" value="ECO:0007669"/>
    <property type="project" value="UniProtKB-KW"/>
</dbReference>
<dbReference type="SUPFAM" id="SSF51366">
    <property type="entry name" value="Ribulose-phoshate binding barrel"/>
    <property type="match status" value="1"/>
</dbReference>
<keyword evidence="2" id="KW-0413">Isomerase</keyword>
<evidence type="ECO:0000256" key="1">
    <source>
        <dbReference type="ARBA" id="ARBA00022723"/>
    </source>
</evidence>
<comment type="caution">
    <text evidence="3">The sequence shown here is derived from an EMBL/GenBank/DDBJ whole genome shotgun (WGS) entry which is preliminary data.</text>
</comment>
<dbReference type="GO" id="GO:0005975">
    <property type="term" value="P:carbohydrate metabolic process"/>
    <property type="evidence" value="ECO:0007669"/>
    <property type="project" value="InterPro"/>
</dbReference>
<proteinExistence type="predicted"/>
<name>A0A2M7QJB2_9BACT</name>
<dbReference type="InterPro" id="IPR011060">
    <property type="entry name" value="RibuloseP-bd_barrel"/>
</dbReference>
<accession>A0A2M7QJB2</accession>
<gene>
    <name evidence="3" type="ORF">COY87_02680</name>
</gene>
<reference evidence="4" key="1">
    <citation type="submission" date="2017-09" db="EMBL/GenBank/DDBJ databases">
        <title>Depth-based differentiation of microbial function through sediment-hosted aquifers and enrichment of novel symbionts in the deep terrestrial subsurface.</title>
        <authorList>
            <person name="Probst A.J."/>
            <person name="Ladd B."/>
            <person name="Jarett J.K."/>
            <person name="Geller-Mcgrath D.E."/>
            <person name="Sieber C.M.K."/>
            <person name="Emerson J.B."/>
            <person name="Anantharaman K."/>
            <person name="Thomas B.C."/>
            <person name="Malmstrom R."/>
            <person name="Stieglmeier M."/>
            <person name="Klingl A."/>
            <person name="Woyke T."/>
            <person name="Ryan C.M."/>
            <person name="Banfield J.F."/>
        </authorList>
    </citation>
    <scope>NUCLEOTIDE SEQUENCE [LARGE SCALE GENOMIC DNA]</scope>
</reference>
<keyword evidence="1" id="KW-0479">Metal-binding</keyword>
<sequence>MRVSKIKQNKRSMQIIPSILEPRAQHYVDQIIRLTPYLSHFQIDIADGILVPNKTAPLQQILLSLTNLQSPTTNRFSFDFHLMVSDPISHIDYIKALKSHIQLDTIFIHYQALSSNAPFSYFINKYSVLAQIGLVLNPEDEVNT</sequence>
<organism evidence="3 4">
    <name type="scientific">Candidatus Roizmanbacteria bacterium CG_4_10_14_0_8_um_filter_33_9</name>
    <dbReference type="NCBI Taxonomy" id="1974826"/>
    <lineage>
        <taxon>Bacteria</taxon>
        <taxon>Candidatus Roizmaniibacteriota</taxon>
    </lineage>
</organism>
<dbReference type="InterPro" id="IPR013785">
    <property type="entry name" value="Aldolase_TIM"/>
</dbReference>
<dbReference type="GO" id="GO:0016857">
    <property type="term" value="F:racemase and epimerase activity, acting on carbohydrates and derivatives"/>
    <property type="evidence" value="ECO:0007669"/>
    <property type="project" value="InterPro"/>
</dbReference>
<dbReference type="Proteomes" id="UP000229401">
    <property type="component" value="Unassembled WGS sequence"/>
</dbReference>
<dbReference type="InterPro" id="IPR000056">
    <property type="entry name" value="Ribul_P_3_epim-like"/>
</dbReference>
<feature type="non-terminal residue" evidence="3">
    <location>
        <position position="144"/>
    </location>
</feature>
<evidence type="ECO:0000313" key="4">
    <source>
        <dbReference type="Proteomes" id="UP000229401"/>
    </source>
</evidence>
<dbReference type="Pfam" id="PF00834">
    <property type="entry name" value="Ribul_P_3_epim"/>
    <property type="match status" value="1"/>
</dbReference>
<dbReference type="EMBL" id="PFLI01000092">
    <property type="protein sequence ID" value="PIY72108.1"/>
    <property type="molecule type" value="Genomic_DNA"/>
</dbReference>
<evidence type="ECO:0000313" key="3">
    <source>
        <dbReference type="EMBL" id="PIY72108.1"/>
    </source>
</evidence>
<protein>
    <recommendedName>
        <fullName evidence="5">Ribulose-phosphate 3-epimerase</fullName>
    </recommendedName>
</protein>
<dbReference type="Gene3D" id="3.20.20.70">
    <property type="entry name" value="Aldolase class I"/>
    <property type="match status" value="1"/>
</dbReference>